<dbReference type="InterPro" id="IPR008271">
    <property type="entry name" value="Ser/Thr_kinase_AS"/>
</dbReference>
<comment type="catalytic activity">
    <reaction evidence="10">
        <text>L-threonyl-[protein] + ATP = O-phospho-L-threonyl-[protein] + ADP + H(+)</text>
        <dbReference type="Rhea" id="RHEA:46608"/>
        <dbReference type="Rhea" id="RHEA-COMP:11060"/>
        <dbReference type="Rhea" id="RHEA-COMP:11605"/>
        <dbReference type="ChEBI" id="CHEBI:15378"/>
        <dbReference type="ChEBI" id="CHEBI:30013"/>
        <dbReference type="ChEBI" id="CHEBI:30616"/>
        <dbReference type="ChEBI" id="CHEBI:61977"/>
        <dbReference type="ChEBI" id="CHEBI:456216"/>
        <dbReference type="EC" id="2.7.11.1"/>
    </reaction>
</comment>
<feature type="region of interest" description="Disordered" evidence="13">
    <location>
        <begin position="85"/>
        <end position="106"/>
    </location>
</feature>
<comment type="subcellular location">
    <subcellularLocation>
        <location evidence="1">Membrane</location>
    </subcellularLocation>
</comment>
<dbReference type="PROSITE" id="PS50011">
    <property type="entry name" value="PROTEIN_KINASE_DOM"/>
    <property type="match status" value="1"/>
</dbReference>
<dbReference type="GO" id="GO:0004674">
    <property type="term" value="F:protein serine/threonine kinase activity"/>
    <property type="evidence" value="ECO:0007669"/>
    <property type="project" value="UniProtKB-KW"/>
</dbReference>
<dbReference type="InterPro" id="IPR017441">
    <property type="entry name" value="Protein_kinase_ATP_BS"/>
</dbReference>
<feature type="region of interest" description="Disordered" evidence="13">
    <location>
        <begin position="653"/>
        <end position="785"/>
    </location>
</feature>
<evidence type="ECO:0000259" key="14">
    <source>
        <dbReference type="PROSITE" id="PS50011"/>
    </source>
</evidence>
<dbReference type="CDD" id="cd13999">
    <property type="entry name" value="STKc_MAP3K-like"/>
    <property type="match status" value="1"/>
</dbReference>
<keyword evidence="4" id="KW-0723">Serine/threonine-protein kinase</keyword>
<dbReference type="PANTHER" id="PTHR44329">
    <property type="entry name" value="SERINE/THREONINE-PROTEIN KINASE TNNI3K-RELATED"/>
    <property type="match status" value="1"/>
</dbReference>
<reference evidence="15 16" key="1">
    <citation type="submission" date="2017-08" db="EMBL/GenBank/DDBJ databases">
        <title>Acidophilic green algal genome provides insights into adaptation to an acidic environment.</title>
        <authorList>
            <person name="Hirooka S."/>
            <person name="Hirose Y."/>
            <person name="Kanesaki Y."/>
            <person name="Higuchi S."/>
            <person name="Fujiwara T."/>
            <person name="Onuma R."/>
            <person name="Era A."/>
            <person name="Ohbayashi R."/>
            <person name="Uzuka A."/>
            <person name="Nozaki H."/>
            <person name="Yoshikawa H."/>
            <person name="Miyagishima S.Y."/>
        </authorList>
    </citation>
    <scope>NUCLEOTIDE SEQUENCE [LARGE SCALE GENOMIC DNA]</scope>
    <source>
        <strain evidence="15 16">NIES-2499</strain>
    </source>
</reference>
<feature type="compositionally biased region" description="Polar residues" evidence="13">
    <location>
        <begin position="718"/>
        <end position="734"/>
    </location>
</feature>
<dbReference type="Pfam" id="PF14381">
    <property type="entry name" value="EDR1_CTR1_ARMC3_pept"/>
    <property type="match status" value="1"/>
</dbReference>
<feature type="compositionally biased region" description="Polar residues" evidence="13">
    <location>
        <begin position="409"/>
        <end position="425"/>
    </location>
</feature>
<dbReference type="SUPFAM" id="SSF56112">
    <property type="entry name" value="Protein kinase-like (PK-like)"/>
    <property type="match status" value="1"/>
</dbReference>
<comment type="catalytic activity">
    <reaction evidence="11">
        <text>L-seryl-[protein] + ATP = O-phospho-L-seryl-[protein] + ADP + H(+)</text>
        <dbReference type="Rhea" id="RHEA:17989"/>
        <dbReference type="Rhea" id="RHEA-COMP:9863"/>
        <dbReference type="Rhea" id="RHEA-COMP:11604"/>
        <dbReference type="ChEBI" id="CHEBI:15378"/>
        <dbReference type="ChEBI" id="CHEBI:29999"/>
        <dbReference type="ChEBI" id="CHEBI:30616"/>
        <dbReference type="ChEBI" id="CHEBI:83421"/>
        <dbReference type="ChEBI" id="CHEBI:456216"/>
        <dbReference type="EC" id="2.7.11.1"/>
    </reaction>
</comment>
<dbReference type="InterPro" id="IPR011009">
    <property type="entry name" value="Kinase-like_dom_sf"/>
</dbReference>
<keyword evidence="9" id="KW-0472">Membrane</keyword>
<feature type="compositionally biased region" description="Basic and acidic residues" evidence="13">
    <location>
        <begin position="97"/>
        <end position="106"/>
    </location>
</feature>
<evidence type="ECO:0000256" key="12">
    <source>
        <dbReference type="PROSITE-ProRule" id="PRU10141"/>
    </source>
</evidence>
<feature type="compositionally biased region" description="Polar residues" evidence="13">
    <location>
        <begin position="85"/>
        <end position="96"/>
    </location>
</feature>
<feature type="compositionally biased region" description="Polar residues" evidence="13">
    <location>
        <begin position="496"/>
        <end position="505"/>
    </location>
</feature>
<evidence type="ECO:0000256" key="5">
    <source>
        <dbReference type="ARBA" id="ARBA00022679"/>
    </source>
</evidence>
<dbReference type="PRINTS" id="PR00109">
    <property type="entry name" value="TYRKINASE"/>
</dbReference>
<feature type="compositionally biased region" description="Low complexity" evidence="13">
    <location>
        <begin position="336"/>
        <end position="375"/>
    </location>
</feature>
<evidence type="ECO:0000256" key="10">
    <source>
        <dbReference type="ARBA" id="ARBA00047899"/>
    </source>
</evidence>
<dbReference type="Gene3D" id="3.30.200.20">
    <property type="entry name" value="Phosphorylase Kinase, domain 1"/>
    <property type="match status" value="1"/>
</dbReference>
<dbReference type="InterPro" id="IPR055164">
    <property type="entry name" value="EDR1/CTR1/ARMC3-like_pept-like"/>
</dbReference>
<feature type="compositionally biased region" description="Polar residues" evidence="13">
    <location>
        <begin position="918"/>
        <end position="946"/>
    </location>
</feature>
<feature type="compositionally biased region" description="Low complexity" evidence="13">
    <location>
        <begin position="680"/>
        <end position="693"/>
    </location>
</feature>
<name>A0A250WXA0_9CHLO</name>
<dbReference type="FunFam" id="1.10.510.10:FF:000476">
    <property type="entry name" value="PAS domain-containing protein tyrosine kinase family protein"/>
    <property type="match status" value="1"/>
</dbReference>
<feature type="domain" description="Protein kinase" evidence="14">
    <location>
        <begin position="1105"/>
        <end position="1368"/>
    </location>
</feature>
<evidence type="ECO:0000256" key="8">
    <source>
        <dbReference type="ARBA" id="ARBA00022840"/>
    </source>
</evidence>
<dbReference type="EMBL" id="BEGY01000012">
    <property type="protein sequence ID" value="GAX75441.1"/>
    <property type="molecule type" value="Genomic_DNA"/>
</dbReference>
<feature type="compositionally biased region" description="Polar residues" evidence="13">
    <location>
        <begin position="745"/>
        <end position="762"/>
    </location>
</feature>
<dbReference type="EC" id="2.7.11.1" evidence="3"/>
<keyword evidence="7" id="KW-0418">Kinase</keyword>
<keyword evidence="6 12" id="KW-0547">Nucleotide-binding</keyword>
<dbReference type="PROSITE" id="PS00107">
    <property type="entry name" value="PROTEIN_KINASE_ATP"/>
    <property type="match status" value="1"/>
</dbReference>
<dbReference type="Gene3D" id="1.10.510.10">
    <property type="entry name" value="Transferase(Phosphotransferase) domain 1"/>
    <property type="match status" value="1"/>
</dbReference>
<evidence type="ECO:0000256" key="3">
    <source>
        <dbReference type="ARBA" id="ARBA00012513"/>
    </source>
</evidence>
<gene>
    <name evidence="15" type="ORF">CEUSTIGMA_g2885.t1</name>
</gene>
<dbReference type="InterPro" id="IPR001245">
    <property type="entry name" value="Ser-Thr/Tyr_kinase_cat_dom"/>
</dbReference>
<evidence type="ECO:0000256" key="13">
    <source>
        <dbReference type="SAM" id="MobiDB-lite"/>
    </source>
</evidence>
<feature type="region of interest" description="Disordered" evidence="13">
    <location>
        <begin position="840"/>
        <end position="868"/>
    </location>
</feature>
<dbReference type="GO" id="GO:0005524">
    <property type="term" value="F:ATP binding"/>
    <property type="evidence" value="ECO:0007669"/>
    <property type="project" value="UniProtKB-UniRule"/>
</dbReference>
<evidence type="ECO:0000256" key="1">
    <source>
        <dbReference type="ARBA" id="ARBA00004370"/>
    </source>
</evidence>
<comment type="similarity">
    <text evidence="2">Belongs to the protein kinase superfamily. TKL Ser/Thr protein kinase family. RAF subfamily.</text>
</comment>
<evidence type="ECO:0000256" key="6">
    <source>
        <dbReference type="ARBA" id="ARBA00022741"/>
    </source>
</evidence>
<dbReference type="GO" id="GO:0016020">
    <property type="term" value="C:membrane"/>
    <property type="evidence" value="ECO:0007669"/>
    <property type="project" value="UniProtKB-SubCell"/>
</dbReference>
<feature type="region of interest" description="Disordered" evidence="13">
    <location>
        <begin position="316"/>
        <end position="522"/>
    </location>
</feature>
<sequence>MSRAPNPTWDGYIPPDGTLQAIGVPSNQSFPVSHVPLSVGTAGPYLAPSMPYQAYPGYSDQTTYDQGLLNYAMAVSYSEHAARAVSQSQSVQTNRQSSREIGPKRDVSLKSQAEALSYKYWSTGSLGYTDPVIDGFYMTHGDFPEICDKDKFPSLEELKRVQTEEEDIREVVYIDLDQDSKLRDLKDRAAEAVAAQESEGASAKIEALAKVVSVAFGGSFDSEDALNLFWRDSSREEKKVTKYVSILLGRLRYGTARHRSLLFKMLADPLNLRCKLLQGRYLSASEDTAVCFVNVNGREELVDLVYEPGRMLPPDQLAGCSSRSSSSPGVTGGTAAGYEASGSGSARSSFPPHRRSSSGSARLSSGSSRPSAVVPLIPGPSYTRQEGQGSSDGTHAKLSIPEAREGSAFSVSGTRNPSAQRSVRSSLVPIVMPPSGHHAPSQPSTLTSNLSGASNGSSTGGGSGAAPASPQLPPSQQQPAGLVQGPLPLHSAPLFKTQSDTTLKVSPQGPGRDMLPSPAGPPPDLIRLDSGPISKAAAAAALEAAAAAAALQHQTLGASSASGNTNIDTSWAMFPAPNDSTASSDQAIHRHSKSFDMTMLSSYDLTIQPDQPRNAMPPFARASESIGSGVPQLPSRWNAPLVTAGFQAGEGETTVTQASSGLSPIQGVHLHSPSNTQDGTQLSSSYQSSSTLQFYPYARPPPPPLPQPQISPQGSLSNWTQGRALDTSTNNPSPSYVPGHLHTPLQMQQVPSLTPKGSSTLMPPSPHQQSPISPPSVSPAVSHGGSLIASPAAWMQQQQQQEQQRLARSGIVVSSTAAASAGAPLSSSLTQISNHEAFADLSPFTSQPPPPRKTLSQQQQEKSTASVVSSSTSLSSVFNLSTNANMTGAKQSGALGSEDFPVSISSMNSNDALKPGLSSRSSTQEGDATTSKPISQSSLTTAPSLSLQRQQIATQVGQQGAWAQPSRTPTSAFEFQAASVLGGSAWGGANVPSLASAYQDAASASGVIAVSPWVAQPLHNHSGAIYQQQQQQGGGAAGNAMAAPAVRASPFAQGMPYMTPLQQQPGHLDGNGELHEDEGLEPVLSRMPSLHLGAHNDWEINHRELTFGPRIGIGSYGEVYKGTWRGTEVAIKRLLEQNLSASTVREFRDETSIMARLRHPNVVLFMGAVVQPNHLAIVTQFCPRGPLYDILHRRNFQIDSKRRLSMAADIARGMLYLHSCSPPIVHRDLKSPNLLVDKDWTIKVCDFGLSRVKNETFLSSKSQAGTWEWAAPESLRNEQYDEKCDVFSFGVILYELVACEKPWAHLRNRLAVNSLVATQHKRLDIPQDIQPEVKQLMTECWEERPERRPSFAQVLQRLLKLKSLEPSLSQQSQVAERERAG</sequence>
<keyword evidence="16" id="KW-1185">Reference proteome</keyword>
<feature type="compositionally biased region" description="Low complexity" evidence="13">
    <location>
        <begin position="446"/>
        <end position="457"/>
    </location>
</feature>
<evidence type="ECO:0000313" key="16">
    <source>
        <dbReference type="Proteomes" id="UP000232323"/>
    </source>
</evidence>
<evidence type="ECO:0000256" key="11">
    <source>
        <dbReference type="ARBA" id="ARBA00048679"/>
    </source>
</evidence>
<proteinExistence type="inferred from homology"/>
<accession>A0A250WXA0</accession>
<dbReference type="InterPro" id="IPR000719">
    <property type="entry name" value="Prot_kinase_dom"/>
</dbReference>
<feature type="compositionally biased region" description="Polar residues" evidence="13">
    <location>
        <begin position="653"/>
        <end position="663"/>
    </location>
</feature>
<keyword evidence="5" id="KW-0808">Transferase</keyword>
<evidence type="ECO:0000256" key="7">
    <source>
        <dbReference type="ARBA" id="ARBA00022777"/>
    </source>
</evidence>
<feature type="region of interest" description="Disordered" evidence="13">
    <location>
        <begin position="906"/>
        <end position="946"/>
    </location>
</feature>
<dbReference type="Proteomes" id="UP000232323">
    <property type="component" value="Unassembled WGS sequence"/>
</dbReference>
<organism evidence="15 16">
    <name type="scientific">Chlamydomonas eustigma</name>
    <dbReference type="NCBI Taxonomy" id="1157962"/>
    <lineage>
        <taxon>Eukaryota</taxon>
        <taxon>Viridiplantae</taxon>
        <taxon>Chlorophyta</taxon>
        <taxon>core chlorophytes</taxon>
        <taxon>Chlorophyceae</taxon>
        <taxon>CS clade</taxon>
        <taxon>Chlamydomonadales</taxon>
        <taxon>Chlamydomonadaceae</taxon>
        <taxon>Chlamydomonas</taxon>
    </lineage>
</organism>
<feature type="compositionally biased region" description="Low complexity" evidence="13">
    <location>
        <begin position="465"/>
        <end position="482"/>
    </location>
</feature>
<dbReference type="SMART" id="SM00220">
    <property type="entry name" value="S_TKc"/>
    <property type="match status" value="1"/>
</dbReference>
<dbReference type="STRING" id="1157962.A0A250WXA0"/>
<evidence type="ECO:0000256" key="9">
    <source>
        <dbReference type="ARBA" id="ARBA00023136"/>
    </source>
</evidence>
<feature type="compositionally biased region" description="Polar residues" evidence="13">
    <location>
        <begin position="382"/>
        <end position="393"/>
    </location>
</feature>
<keyword evidence="8 12" id="KW-0067">ATP-binding</keyword>
<evidence type="ECO:0000256" key="4">
    <source>
        <dbReference type="ARBA" id="ARBA00022527"/>
    </source>
</evidence>
<feature type="binding site" evidence="12">
    <location>
        <position position="1132"/>
    </location>
    <ligand>
        <name>ATP</name>
        <dbReference type="ChEBI" id="CHEBI:30616"/>
    </ligand>
</feature>
<dbReference type="FunFam" id="3.30.200.20:FF:000060">
    <property type="entry name" value="Serine/threonine-protein kinase isoform 1"/>
    <property type="match status" value="1"/>
</dbReference>
<evidence type="ECO:0000256" key="2">
    <source>
        <dbReference type="ARBA" id="ARBA00010507"/>
    </source>
</evidence>
<comment type="caution">
    <text evidence="15">The sequence shown here is derived from an EMBL/GenBank/DDBJ whole genome shotgun (WGS) entry which is preliminary data.</text>
</comment>
<dbReference type="InterPro" id="IPR051681">
    <property type="entry name" value="Ser/Thr_Kinases-Pseudokinases"/>
</dbReference>
<dbReference type="Pfam" id="PF07714">
    <property type="entry name" value="PK_Tyr_Ser-Thr"/>
    <property type="match status" value="1"/>
</dbReference>
<feature type="compositionally biased region" description="Pro residues" evidence="13">
    <location>
        <begin position="698"/>
        <end position="709"/>
    </location>
</feature>
<dbReference type="OrthoDB" id="339325at2759"/>
<protein>
    <recommendedName>
        <fullName evidence="3">non-specific serine/threonine protein kinase</fullName>
        <ecNumber evidence="3">2.7.11.1</ecNumber>
    </recommendedName>
</protein>
<dbReference type="PANTHER" id="PTHR44329:SF298">
    <property type="entry name" value="MIXED LINEAGE KINASE DOMAIN-LIKE PROTEIN"/>
    <property type="match status" value="1"/>
</dbReference>
<dbReference type="PROSITE" id="PS00108">
    <property type="entry name" value="PROTEIN_KINASE_ST"/>
    <property type="match status" value="1"/>
</dbReference>
<evidence type="ECO:0000313" key="15">
    <source>
        <dbReference type="EMBL" id="GAX75441.1"/>
    </source>
</evidence>